<dbReference type="Proteomes" id="UP000230557">
    <property type="component" value="Unassembled WGS sequence"/>
</dbReference>
<evidence type="ECO:0008006" key="3">
    <source>
        <dbReference type="Google" id="ProtNLM"/>
    </source>
</evidence>
<dbReference type="InterPro" id="IPR052341">
    <property type="entry name" value="LOG_family_nucleotidases"/>
</dbReference>
<dbReference type="InterPro" id="IPR041164">
    <property type="entry name" value="LDcluster4"/>
</dbReference>
<dbReference type="PANTHER" id="PTHR43393:SF3">
    <property type="entry name" value="LYSINE DECARBOXYLASE-LIKE PROTEIN"/>
    <property type="match status" value="1"/>
</dbReference>
<evidence type="ECO:0000313" key="2">
    <source>
        <dbReference type="Proteomes" id="UP000230557"/>
    </source>
</evidence>
<dbReference type="AlphaFoldDB" id="A0A2H0VEH3"/>
<protein>
    <recommendedName>
        <fullName evidence="3">AMP nucleosidase</fullName>
    </recommendedName>
</protein>
<reference evidence="2" key="1">
    <citation type="submission" date="2017-09" db="EMBL/GenBank/DDBJ databases">
        <title>Depth-based differentiation of microbial function through sediment-hosted aquifers and enrichment of novel symbionts in the deep terrestrial subsurface.</title>
        <authorList>
            <person name="Probst A.J."/>
            <person name="Ladd B."/>
            <person name="Jarett J.K."/>
            <person name="Geller-Mcgrath D.E."/>
            <person name="Sieber C.M.K."/>
            <person name="Emerson J.B."/>
            <person name="Anantharaman K."/>
            <person name="Thomas B.C."/>
            <person name="Malmstrom R."/>
            <person name="Stieglmeier M."/>
            <person name="Klingl A."/>
            <person name="Woyke T."/>
            <person name="Ryan C.M."/>
            <person name="Banfield J.F."/>
        </authorList>
    </citation>
    <scope>NUCLEOTIDE SEQUENCE [LARGE SCALE GENOMIC DNA]</scope>
</reference>
<accession>A0A2H0VEH3</accession>
<name>A0A2H0VEH3_9BACT</name>
<proteinExistence type="predicted"/>
<dbReference type="GO" id="GO:0005829">
    <property type="term" value="C:cytosol"/>
    <property type="evidence" value="ECO:0007669"/>
    <property type="project" value="TreeGrafter"/>
</dbReference>
<evidence type="ECO:0000313" key="1">
    <source>
        <dbReference type="EMBL" id="PIR97507.1"/>
    </source>
</evidence>
<organism evidence="1 2">
    <name type="scientific">Candidatus Doudnabacteria bacterium CG10_big_fil_rev_8_21_14_0_10_41_10</name>
    <dbReference type="NCBI Taxonomy" id="1974551"/>
    <lineage>
        <taxon>Bacteria</taxon>
        <taxon>Candidatus Doudnaibacteriota</taxon>
    </lineage>
</organism>
<dbReference type="Gene3D" id="3.40.50.450">
    <property type="match status" value="1"/>
</dbReference>
<dbReference type="PANTHER" id="PTHR43393">
    <property type="entry name" value="CYTOKININ RIBOSIDE 5'-MONOPHOSPHATE PHOSPHORIBOHYDROLASE"/>
    <property type="match status" value="1"/>
</dbReference>
<dbReference type="SUPFAM" id="SSF102405">
    <property type="entry name" value="MCP/YpsA-like"/>
    <property type="match status" value="1"/>
</dbReference>
<dbReference type="Pfam" id="PF18306">
    <property type="entry name" value="LDcluster4"/>
    <property type="match status" value="1"/>
</dbReference>
<comment type="caution">
    <text evidence="1">The sequence shown here is derived from an EMBL/GenBank/DDBJ whole genome shotgun (WGS) entry which is preliminary data.</text>
</comment>
<dbReference type="EMBL" id="PFAJ01000014">
    <property type="protein sequence ID" value="PIR97507.1"/>
    <property type="molecule type" value="Genomic_DNA"/>
</dbReference>
<sequence length="222" mass="24160">MTAKAEFEKAYPAQKIFVPGTCDKAVRVKNRRGWVKIRGSKTSGMLEFLSSGLVVAFNGAGDEPNGSPAYKDAFRLSRAIVDRGGVVLNGGRNTGIMQATGEAAGKACLGVNFAEQVKKNKAHSYGTRLVIHPLTRLAILTWCAPVVVIYGGSLGTFHELVNALVAVKNHSLYGFAKPKLFINEFWRKPLLQLIKSGIIPRSYIADCEFFSKSKDIIKQISA</sequence>
<gene>
    <name evidence="1" type="ORF">COT91_01055</name>
</gene>